<keyword evidence="6" id="KW-0966">Cell projection</keyword>
<evidence type="ECO:0000313" key="7">
    <source>
        <dbReference type="EMBL" id="KAG9397217.1"/>
    </source>
</evidence>
<protein>
    <recommendedName>
        <fullName evidence="3">Cilia- and flagella-associated protein 300</fullName>
    </recommendedName>
</protein>
<evidence type="ECO:0000256" key="1">
    <source>
        <dbReference type="ARBA" id="ARBA00004430"/>
    </source>
</evidence>
<name>A0A8J6BC87_9EUKA</name>
<evidence type="ECO:0000256" key="2">
    <source>
        <dbReference type="ARBA" id="ARBA00009205"/>
    </source>
</evidence>
<accession>A0A8J6BC87</accession>
<comment type="subcellular location">
    <subcellularLocation>
        <location evidence="1">Cytoplasm</location>
        <location evidence="1">Cytoskeleton</location>
        <location evidence="1">Cilium axoneme</location>
    </subcellularLocation>
</comment>
<evidence type="ECO:0000256" key="5">
    <source>
        <dbReference type="ARBA" id="ARBA00023212"/>
    </source>
</evidence>
<dbReference type="PANTHER" id="PTHR31078:SF1">
    <property type="entry name" value="CILIA- AND FLAGELLA-ASSOCIATED PROTEIN 300"/>
    <property type="match status" value="1"/>
</dbReference>
<keyword evidence="5" id="KW-0206">Cytoskeleton</keyword>
<evidence type="ECO:0000256" key="6">
    <source>
        <dbReference type="ARBA" id="ARBA00023273"/>
    </source>
</evidence>
<dbReference type="AlphaFoldDB" id="A0A8J6BC87"/>
<organism evidence="7 8">
    <name type="scientific">Carpediemonas membranifera</name>
    <dbReference type="NCBI Taxonomy" id="201153"/>
    <lineage>
        <taxon>Eukaryota</taxon>
        <taxon>Metamonada</taxon>
        <taxon>Carpediemonas-like organisms</taxon>
        <taxon>Carpediemonas</taxon>
    </lineage>
</organism>
<dbReference type="EMBL" id="JAHDYR010000003">
    <property type="protein sequence ID" value="KAG9397217.1"/>
    <property type="molecule type" value="Genomic_DNA"/>
</dbReference>
<evidence type="ECO:0000256" key="3">
    <source>
        <dbReference type="ARBA" id="ARBA00022174"/>
    </source>
</evidence>
<dbReference type="Proteomes" id="UP000717585">
    <property type="component" value="Unassembled WGS sequence"/>
</dbReference>
<keyword evidence="4" id="KW-0963">Cytoplasm</keyword>
<dbReference type="GO" id="GO:0005930">
    <property type="term" value="C:axoneme"/>
    <property type="evidence" value="ECO:0007669"/>
    <property type="project" value="UniProtKB-SubCell"/>
</dbReference>
<comment type="similarity">
    <text evidence="2">Belongs to the CFAP300 family.</text>
</comment>
<evidence type="ECO:0000313" key="8">
    <source>
        <dbReference type="Proteomes" id="UP000717585"/>
    </source>
</evidence>
<keyword evidence="8" id="KW-1185">Reference proteome</keyword>
<proteinExistence type="inferred from homology"/>
<evidence type="ECO:0000256" key="4">
    <source>
        <dbReference type="ARBA" id="ARBA00022490"/>
    </source>
</evidence>
<dbReference type="OrthoDB" id="10259249at2759"/>
<sequence>MAGFEFERVEVNRGPFDDEEIKKNLSKWDIEPHSTLAKFSFSGERYDGTNSEELLKALFSSEAFQSIQVTTNRDIRSCPTGTVGSIKFTELSCQALTLDMFERLNGPIIRPDGSIAKCIPDTFEGIPIHNLLQTLLVHEDDPDGNYFLYSDFERSEFLFQLLSTLVVGGGMCQFDDEWEPYEETLKALFKYFVAVFRNSQTKAIESQVKAFNVESIDGIRLFPDERLNRVSRVRFNQCFVCVNAFTHTVTVWVVPFIPVF</sequence>
<reference evidence="7" key="1">
    <citation type="submission" date="2021-05" db="EMBL/GenBank/DDBJ databases">
        <title>A free-living protist that lacks canonical eukaryotic 1 DNA replication and segregation systems.</title>
        <authorList>
            <person name="Salas-Leiva D.E."/>
            <person name="Tromer E.C."/>
            <person name="Curtis B.A."/>
            <person name="Jerlstrom-Hultqvist J."/>
            <person name="Kolisko M."/>
            <person name="Yi Z."/>
            <person name="Salas-Leiva J.S."/>
            <person name="Gallot-Lavallee L."/>
            <person name="Kops G.J.P.L."/>
            <person name="Archibald J.M."/>
            <person name="Simpson A.G.B."/>
            <person name="Roger A.J."/>
        </authorList>
    </citation>
    <scope>NUCLEOTIDE SEQUENCE</scope>
    <source>
        <strain evidence="7">BICM</strain>
    </source>
</reference>
<dbReference type="PANTHER" id="PTHR31078">
    <property type="entry name" value="CILIA- AND FLAGELLA-ASSOCIATED PROTEIN 300"/>
    <property type="match status" value="1"/>
</dbReference>
<dbReference type="InterPro" id="IPR029416">
    <property type="entry name" value="CFAP300"/>
</dbReference>
<gene>
    <name evidence="7" type="ORF">J8273_1127</name>
</gene>
<dbReference type="Pfam" id="PF14926">
    <property type="entry name" value="CFAP300"/>
    <property type="match status" value="1"/>
</dbReference>
<comment type="caution">
    <text evidence="7">The sequence shown here is derived from an EMBL/GenBank/DDBJ whole genome shotgun (WGS) entry which is preliminary data.</text>
</comment>